<accession>A0A0P0ZGY4</accession>
<organism evidence="1">
    <name type="scientific">Erwinia amylovora</name>
    <name type="common">Fire blight bacteria</name>
    <dbReference type="NCBI Taxonomy" id="552"/>
    <lineage>
        <taxon>Bacteria</taxon>
        <taxon>Pseudomonadati</taxon>
        <taxon>Pseudomonadota</taxon>
        <taxon>Gammaproteobacteria</taxon>
        <taxon>Enterobacterales</taxon>
        <taxon>Erwiniaceae</taxon>
        <taxon>Erwinia</taxon>
    </lineage>
</organism>
<geneLocation type="plasmid" evidence="1">
    <name>pEA68</name>
</geneLocation>
<sequence length="139" mass="15096">MYIRLDLFADMLGIRPGDLLHAVRTDGKLEGLPLPARQQVRGAAIMFLQDEAIGFLKLWETRPSESPVPDASEQLVSLDAFARQAGIAPLALWQAACNGKSLKGIPLPVAVKAYGSQLMFSAAGVEVFAAEYKRLKSKK</sequence>
<dbReference type="EMBL" id="HG813238">
    <property type="protein sequence ID" value="CDM08117.1"/>
    <property type="molecule type" value="Genomic_DNA"/>
</dbReference>
<reference evidence="1" key="1">
    <citation type="submission" date="2013-11" db="EMBL/GenBank/DDBJ databases">
        <title>The novel cryptic plasmid pEA68 of Erwinia amylovora strain 692 and definition of a novel family of plasmids.</title>
        <authorList>
            <person name="Ismail E."/>
            <person name="Blom J."/>
            <person name="Bultreys A."/>
            <person name="Ivanovic M."/>
            <person name="Obradovic A."/>
            <person name="Van Doorn J."/>
            <person name="Bergsma-Vlami M."/>
            <person name="Maes M."/>
            <person name="Willems A."/>
            <person name="Stockwell V."/>
            <person name="Smits T.H.M."/>
            <person name="Pulawska J."/>
        </authorList>
    </citation>
    <scope>NUCLEOTIDE SEQUENCE [LARGE SCALE GENOMIC DNA]</scope>
    <source>
        <strain evidence="1">692</strain>
        <plasmid evidence="1">pEA68</plasmid>
    </source>
</reference>
<gene>
    <name evidence="1" type="ORF">EAMY692_p10070</name>
</gene>
<proteinExistence type="predicted"/>
<dbReference type="AlphaFoldDB" id="A0A0P0ZGY4"/>
<protein>
    <submittedName>
        <fullName evidence="1">Uncharacterized protein</fullName>
    </submittedName>
</protein>
<dbReference type="RefSeq" id="WP_160174264.1">
    <property type="nucleotide sequence ID" value="NZ_HG813238.1"/>
</dbReference>
<evidence type="ECO:0000313" key="1">
    <source>
        <dbReference type="EMBL" id="CDM08117.1"/>
    </source>
</evidence>
<keyword evidence="1" id="KW-0614">Plasmid</keyword>
<name>A0A0P0ZGY4_ERWAM</name>